<reference evidence="6" key="1">
    <citation type="submission" date="2020-05" db="EMBL/GenBank/DDBJ databases">
        <authorList>
            <person name="Chiriac C."/>
            <person name="Salcher M."/>
            <person name="Ghai R."/>
            <person name="Kavagutti S V."/>
        </authorList>
    </citation>
    <scope>NUCLEOTIDE SEQUENCE</scope>
</reference>
<evidence type="ECO:0000256" key="1">
    <source>
        <dbReference type="ARBA" id="ARBA00022908"/>
    </source>
</evidence>
<dbReference type="SUPFAM" id="SSF56349">
    <property type="entry name" value="DNA breaking-rejoining enzymes"/>
    <property type="match status" value="1"/>
</dbReference>
<evidence type="ECO:0000256" key="3">
    <source>
        <dbReference type="ARBA" id="ARBA00023172"/>
    </source>
</evidence>
<sequence>MFDYLYAKQYAIQRQRDGLFAQERERYLQHCHSTGSTRVTLQVKGQALLRFANHMRISDRNGMDRQRFDEIVGLVTESNPSPGAIYGVKKCSQPWLRFLGWLVEPENPKFFIEELESYVSWMRDERGLSSSTIEQWTERLTSFLCWYGGRGKKFSQINIHDIDAYFVEMGKNWGRTSSAYIVTMLRVFLRHAASTGKCDARLPTLIDRPRIYRDEGLPSALEWPDVRRLLTNADSGASNDIRDRAIMMLMAIYGLRTCEVASLRLDQIDRKNSTLLIQRAKNRRPQIYPLIASVADALDQYISTVRPAVECPEVFIRFAAPLSPISRAGLSTTVHRRIKELGVSIKRSGPHSLRHACAVRLLSEGFNLNEIGDHLGHQSASATRVYAKTDVRALREVAAFDLGDLS</sequence>
<proteinExistence type="predicted"/>
<dbReference type="Gene3D" id="1.10.443.10">
    <property type="entry name" value="Intergrase catalytic core"/>
    <property type="match status" value="1"/>
</dbReference>
<name>A0A6J6XQ03_9ZZZZ</name>
<dbReference type="GO" id="GO:0015074">
    <property type="term" value="P:DNA integration"/>
    <property type="evidence" value="ECO:0007669"/>
    <property type="project" value="UniProtKB-KW"/>
</dbReference>
<dbReference type="PANTHER" id="PTHR30349">
    <property type="entry name" value="PHAGE INTEGRASE-RELATED"/>
    <property type="match status" value="1"/>
</dbReference>
<gene>
    <name evidence="6" type="ORF">UFOPK3024_00512</name>
</gene>
<dbReference type="EMBL" id="CAFAAK010000089">
    <property type="protein sequence ID" value="CAB4799380.1"/>
    <property type="molecule type" value="Genomic_DNA"/>
</dbReference>
<dbReference type="Pfam" id="PF02899">
    <property type="entry name" value="Phage_int_SAM_1"/>
    <property type="match status" value="1"/>
</dbReference>
<feature type="domain" description="Core-binding (CB)" evidence="5">
    <location>
        <begin position="109"/>
        <end position="193"/>
    </location>
</feature>
<evidence type="ECO:0000259" key="5">
    <source>
        <dbReference type="PROSITE" id="PS51900"/>
    </source>
</evidence>
<dbReference type="GO" id="GO:0006310">
    <property type="term" value="P:DNA recombination"/>
    <property type="evidence" value="ECO:0007669"/>
    <property type="project" value="UniProtKB-KW"/>
</dbReference>
<evidence type="ECO:0000259" key="4">
    <source>
        <dbReference type="PROSITE" id="PS51898"/>
    </source>
</evidence>
<feature type="domain" description="Tyr recombinase" evidence="4">
    <location>
        <begin position="216"/>
        <end position="399"/>
    </location>
</feature>
<accession>A0A6J6XQ03</accession>
<organism evidence="6">
    <name type="scientific">freshwater metagenome</name>
    <dbReference type="NCBI Taxonomy" id="449393"/>
    <lineage>
        <taxon>unclassified sequences</taxon>
        <taxon>metagenomes</taxon>
        <taxon>ecological metagenomes</taxon>
    </lineage>
</organism>
<protein>
    <submittedName>
        <fullName evidence="6">Unannotated protein</fullName>
    </submittedName>
</protein>
<dbReference type="PANTHER" id="PTHR30349:SF90">
    <property type="entry name" value="TYROSINE RECOMBINASE XERD"/>
    <property type="match status" value="1"/>
</dbReference>
<evidence type="ECO:0000256" key="2">
    <source>
        <dbReference type="ARBA" id="ARBA00023125"/>
    </source>
</evidence>
<dbReference type="Pfam" id="PF00589">
    <property type="entry name" value="Phage_integrase"/>
    <property type="match status" value="1"/>
</dbReference>
<dbReference type="GO" id="GO:0003677">
    <property type="term" value="F:DNA binding"/>
    <property type="evidence" value="ECO:0007669"/>
    <property type="project" value="UniProtKB-KW"/>
</dbReference>
<keyword evidence="3" id="KW-0233">DNA recombination</keyword>
<keyword evidence="2" id="KW-0238">DNA-binding</keyword>
<dbReference type="PROSITE" id="PS51900">
    <property type="entry name" value="CB"/>
    <property type="match status" value="1"/>
</dbReference>
<dbReference type="InterPro" id="IPR050090">
    <property type="entry name" value="Tyrosine_recombinase_XerCD"/>
</dbReference>
<dbReference type="InterPro" id="IPR013762">
    <property type="entry name" value="Integrase-like_cat_sf"/>
</dbReference>
<dbReference type="AlphaFoldDB" id="A0A6J6XQ03"/>
<dbReference type="InterPro" id="IPR002104">
    <property type="entry name" value="Integrase_catalytic"/>
</dbReference>
<dbReference type="PROSITE" id="PS51898">
    <property type="entry name" value="TYR_RECOMBINASE"/>
    <property type="match status" value="1"/>
</dbReference>
<dbReference type="InterPro" id="IPR010998">
    <property type="entry name" value="Integrase_recombinase_N"/>
</dbReference>
<evidence type="ECO:0000313" key="6">
    <source>
        <dbReference type="EMBL" id="CAB4799380.1"/>
    </source>
</evidence>
<dbReference type="Gene3D" id="1.10.150.130">
    <property type="match status" value="1"/>
</dbReference>
<dbReference type="InterPro" id="IPR011010">
    <property type="entry name" value="DNA_brk_join_enz"/>
</dbReference>
<dbReference type="InterPro" id="IPR044068">
    <property type="entry name" value="CB"/>
</dbReference>
<keyword evidence="1" id="KW-0229">DNA integration</keyword>
<dbReference type="InterPro" id="IPR004107">
    <property type="entry name" value="Integrase_SAM-like_N"/>
</dbReference>